<keyword evidence="3" id="KW-1185">Reference proteome</keyword>
<dbReference type="OrthoDB" id="4318956at2"/>
<proteinExistence type="predicted"/>
<dbReference type="Proteomes" id="UP000326979">
    <property type="component" value="Unassembled WGS sequence"/>
</dbReference>
<name>A0A5N8W2P5_9ACTN</name>
<reference evidence="2 3" key="1">
    <citation type="submission" date="2019-07" db="EMBL/GenBank/DDBJ databases">
        <title>New species of Amycolatopsis and Streptomyces.</title>
        <authorList>
            <person name="Duangmal K."/>
            <person name="Teo W.F.A."/>
            <person name="Lipun K."/>
        </authorList>
    </citation>
    <scope>NUCLEOTIDE SEQUENCE [LARGE SCALE GENOMIC DNA]</scope>
    <source>
        <strain evidence="2 3">TISTR 2346</strain>
    </source>
</reference>
<sequence length="115" mass="12636">MVDDDAEPDGVEVEGTGLAQAIEDLRAELGVAQDAGANQQLRFEIEEAHLELLLELRRDVRPGAKFSFGVVTAGVDGAFSTARTHRLTLKLKVRDEALGGRNAEVNRQQARPWER</sequence>
<evidence type="ECO:0000313" key="3">
    <source>
        <dbReference type="Proteomes" id="UP000326979"/>
    </source>
</evidence>
<organism evidence="2 3">
    <name type="scientific">Streptomyces phyllanthi</name>
    <dbReference type="NCBI Taxonomy" id="1803180"/>
    <lineage>
        <taxon>Bacteria</taxon>
        <taxon>Bacillati</taxon>
        <taxon>Actinomycetota</taxon>
        <taxon>Actinomycetes</taxon>
        <taxon>Kitasatosporales</taxon>
        <taxon>Streptomycetaceae</taxon>
        <taxon>Streptomyces</taxon>
    </lineage>
</organism>
<dbReference type="InterPro" id="IPR045608">
    <property type="entry name" value="Trypco2"/>
</dbReference>
<dbReference type="EMBL" id="VJZE01000060">
    <property type="protein sequence ID" value="MPY40588.1"/>
    <property type="molecule type" value="Genomic_DNA"/>
</dbReference>
<gene>
    <name evidence="2" type="ORF">FNH04_11920</name>
</gene>
<dbReference type="Pfam" id="PF19631">
    <property type="entry name" value="Trypco2"/>
    <property type="match status" value="1"/>
</dbReference>
<protein>
    <recommendedName>
        <fullName evidence="1">Trypsin-co-occurring domain-containing protein</fullName>
    </recommendedName>
</protein>
<comment type="caution">
    <text evidence="2">The sequence shown here is derived from an EMBL/GenBank/DDBJ whole genome shotgun (WGS) entry which is preliminary data.</text>
</comment>
<evidence type="ECO:0000313" key="2">
    <source>
        <dbReference type="EMBL" id="MPY40588.1"/>
    </source>
</evidence>
<evidence type="ECO:0000259" key="1">
    <source>
        <dbReference type="Pfam" id="PF19631"/>
    </source>
</evidence>
<dbReference type="RefSeq" id="WP_152783247.1">
    <property type="nucleotide sequence ID" value="NZ_BAABEQ010000001.1"/>
</dbReference>
<accession>A0A5N8W2P5</accession>
<feature type="domain" description="Trypsin-co-occurring" evidence="1">
    <location>
        <begin position="17"/>
        <end position="92"/>
    </location>
</feature>
<dbReference type="AlphaFoldDB" id="A0A5N8W2P5"/>